<keyword evidence="3" id="KW-1185">Reference proteome</keyword>
<accession>A0A8S0TNK5</accession>
<feature type="region of interest" description="Disordered" evidence="1">
    <location>
        <begin position="1"/>
        <end position="40"/>
    </location>
</feature>
<dbReference type="EMBL" id="CACTIH010007010">
    <property type="protein sequence ID" value="CAA3004957.1"/>
    <property type="molecule type" value="Genomic_DNA"/>
</dbReference>
<dbReference type="Gramene" id="OE9A020051T1">
    <property type="protein sequence ID" value="OE9A020051C1"/>
    <property type="gene ID" value="OE9A020051"/>
</dbReference>
<evidence type="ECO:0000313" key="3">
    <source>
        <dbReference type="Proteomes" id="UP000594638"/>
    </source>
</evidence>
<feature type="non-terminal residue" evidence="2">
    <location>
        <position position="272"/>
    </location>
</feature>
<sequence length="272" mass="29754">MKSVQSAILQNDKLAVPELRPVRDATTPLENSGELGDDRLLGERLPAQEHEETYSIPLGRIAPDETMSAGFTLTEDSNDQHNTIEFEKHETVDFDATITLPADESKTIELTAKTPVVRVEPAIDTQGTPSRDAEGPGSVDEMLDVPRVITEQPVDRISGVDQNIGLSHPAGPLAEIDGDRDKEDELLISARRRSAKSLRPEEVLESRVQSESAVVKESGTTGELKLLSGMSAKTTEVEEQKRTGKREVELEATVDGPETLTTSARLTLPRRR</sequence>
<name>A0A8S0TNK5_OLEEU</name>
<feature type="compositionally biased region" description="Basic and acidic residues" evidence="1">
    <location>
        <begin position="235"/>
        <end position="249"/>
    </location>
</feature>
<dbReference type="Proteomes" id="UP000594638">
    <property type="component" value="Unassembled WGS sequence"/>
</dbReference>
<reference evidence="2 3" key="1">
    <citation type="submission" date="2019-12" db="EMBL/GenBank/DDBJ databases">
        <authorList>
            <person name="Alioto T."/>
            <person name="Alioto T."/>
            <person name="Gomez Garrido J."/>
        </authorList>
    </citation>
    <scope>NUCLEOTIDE SEQUENCE [LARGE SCALE GENOMIC DNA]</scope>
</reference>
<dbReference type="AlphaFoldDB" id="A0A8S0TNK5"/>
<proteinExistence type="predicted"/>
<evidence type="ECO:0000313" key="2">
    <source>
        <dbReference type="EMBL" id="CAA3004957.1"/>
    </source>
</evidence>
<protein>
    <recommendedName>
        <fullName evidence="4">DUF2382 domain-containing protein</fullName>
    </recommendedName>
</protein>
<organism evidence="2 3">
    <name type="scientific">Olea europaea subsp. europaea</name>
    <dbReference type="NCBI Taxonomy" id="158383"/>
    <lineage>
        <taxon>Eukaryota</taxon>
        <taxon>Viridiplantae</taxon>
        <taxon>Streptophyta</taxon>
        <taxon>Embryophyta</taxon>
        <taxon>Tracheophyta</taxon>
        <taxon>Spermatophyta</taxon>
        <taxon>Magnoliopsida</taxon>
        <taxon>eudicotyledons</taxon>
        <taxon>Gunneridae</taxon>
        <taxon>Pentapetalae</taxon>
        <taxon>asterids</taxon>
        <taxon>lamiids</taxon>
        <taxon>Lamiales</taxon>
        <taxon>Oleaceae</taxon>
        <taxon>Oleeae</taxon>
        <taxon>Olea</taxon>
    </lineage>
</organism>
<comment type="caution">
    <text evidence="2">The sequence shown here is derived from an EMBL/GenBank/DDBJ whole genome shotgun (WGS) entry which is preliminary data.</text>
</comment>
<gene>
    <name evidence="2" type="ORF">OLEA9_A020051</name>
</gene>
<evidence type="ECO:0008006" key="4">
    <source>
        <dbReference type="Google" id="ProtNLM"/>
    </source>
</evidence>
<feature type="region of interest" description="Disordered" evidence="1">
    <location>
        <begin position="225"/>
        <end position="272"/>
    </location>
</feature>
<evidence type="ECO:0000256" key="1">
    <source>
        <dbReference type="SAM" id="MobiDB-lite"/>
    </source>
</evidence>